<dbReference type="EMBL" id="JAQKAB010000002">
    <property type="protein sequence ID" value="MDA7025600.1"/>
    <property type="molecule type" value="Genomic_DNA"/>
</dbReference>
<comment type="caution">
    <text evidence="1">The sequence shown here is derived from an EMBL/GenBank/DDBJ whole genome shotgun (WGS) entry which is preliminary data.</text>
</comment>
<dbReference type="InterPro" id="IPR014913">
    <property type="entry name" value="YppE-like"/>
</dbReference>
<dbReference type="Gene3D" id="1.20.120.440">
    <property type="entry name" value="YppE-like"/>
    <property type="match status" value="1"/>
</dbReference>
<accession>A0ABT4X098</accession>
<dbReference type="SUPFAM" id="SSF140415">
    <property type="entry name" value="YppE-like"/>
    <property type="match status" value="1"/>
</dbReference>
<gene>
    <name evidence="1" type="ORF">PJ311_03115</name>
</gene>
<reference evidence="1 2" key="1">
    <citation type="submission" date="2023-01" db="EMBL/GenBank/DDBJ databases">
        <title>Bacillus changyiensis sp. nov., isolated from a coastal deposit.</title>
        <authorList>
            <person name="Xiao G."/>
            <person name="Lai Q."/>
            <person name="Hu Z."/>
            <person name="Shao Z."/>
        </authorList>
    </citation>
    <scope>NUCLEOTIDE SEQUENCE [LARGE SCALE GENOMIC DNA]</scope>
    <source>
        <strain evidence="1 2">CLL-7-23</strain>
    </source>
</reference>
<sequence>MEIVSLFWLGLFDTIIAEVNVVDKQSFLKQTRNLIHVTKEAADRYQIGEEYDFFETVKPAADRCEQTIKSWLENGLAYIEDYHPKYIHEEQLSAVEENLNEIVLQSYFCKIHKKRFRDLTESVLYTLKSIEEDLKVKG</sequence>
<dbReference type="Pfam" id="PF08807">
    <property type="entry name" value="DUF1798"/>
    <property type="match status" value="1"/>
</dbReference>
<organism evidence="1 2">
    <name type="scientific">Bacillus changyiensis</name>
    <dbReference type="NCBI Taxonomy" id="3004103"/>
    <lineage>
        <taxon>Bacteria</taxon>
        <taxon>Bacillati</taxon>
        <taxon>Bacillota</taxon>
        <taxon>Bacilli</taxon>
        <taxon>Bacillales</taxon>
        <taxon>Bacillaceae</taxon>
        <taxon>Bacillus</taxon>
    </lineage>
</organism>
<dbReference type="Proteomes" id="UP001211894">
    <property type="component" value="Unassembled WGS sequence"/>
</dbReference>
<evidence type="ECO:0000313" key="2">
    <source>
        <dbReference type="Proteomes" id="UP001211894"/>
    </source>
</evidence>
<dbReference type="RefSeq" id="WP_271339457.1">
    <property type="nucleotide sequence ID" value="NZ_JAQKAB010000002.1"/>
</dbReference>
<protein>
    <submittedName>
        <fullName evidence="1">YppE family protein</fullName>
    </submittedName>
</protein>
<name>A0ABT4X098_9BACI</name>
<proteinExistence type="predicted"/>
<evidence type="ECO:0000313" key="1">
    <source>
        <dbReference type="EMBL" id="MDA7025600.1"/>
    </source>
</evidence>
<keyword evidence="2" id="KW-1185">Reference proteome</keyword>
<dbReference type="InterPro" id="IPR023351">
    <property type="entry name" value="YppE-like_sf"/>
</dbReference>